<protein>
    <recommendedName>
        <fullName evidence="4">Helitron helicase-like domain-containing protein</fullName>
    </recommendedName>
</protein>
<dbReference type="Proteomes" id="UP000601435">
    <property type="component" value="Unassembled WGS sequence"/>
</dbReference>
<dbReference type="AlphaFoldDB" id="A0A812XTB4"/>
<comment type="caution">
    <text evidence="2">The sequence shown here is derived from an EMBL/GenBank/DDBJ whole genome shotgun (WGS) entry which is preliminary data.</text>
</comment>
<evidence type="ECO:0000313" key="3">
    <source>
        <dbReference type="Proteomes" id="UP000601435"/>
    </source>
</evidence>
<organism evidence="2 3">
    <name type="scientific">Symbiodinium necroappetens</name>
    <dbReference type="NCBI Taxonomy" id="1628268"/>
    <lineage>
        <taxon>Eukaryota</taxon>
        <taxon>Sar</taxon>
        <taxon>Alveolata</taxon>
        <taxon>Dinophyceae</taxon>
        <taxon>Suessiales</taxon>
        <taxon>Symbiodiniaceae</taxon>
        <taxon>Symbiodinium</taxon>
    </lineage>
</organism>
<dbReference type="EMBL" id="CAJNJA010039723">
    <property type="protein sequence ID" value="CAE7759397.1"/>
    <property type="molecule type" value="Genomic_DNA"/>
</dbReference>
<sequence>MPSVFCDPDRLAAACVQIRSRGHIKRLLLALAPECQRLALERVPEDFHGYFQAELAKPRMCVGMDGERCTFARGGPVQVKGQATRCLFCRPEDLWPLCDDDAGKREVLGKLRRMSAASRAHALAGAAPKRAAGRGGRRLPDKQQLPDLWKGALASRQAAGGPASAAMKKKYREQVLADRARARRRMGQPAKRTTAGEAVDNTTGLPPAKRRRLAEDFERWCLYDSWSLCTSCGLLAPYDLTENSLSRPQQPTHASGKCSRCQAARAQPVVTMADVPEPLRGLSSEAAEALSPLEIDVGPVVRAEHKSGYRQKTTLIRFRWQPRAVKKRVKLLQDANMRVKARAAYDFLLASDDTPHATFVAEHTEFLQDHPGADELTRRRRLQFIERVGVECALWPVLFWDVKHTFTHERATGPRRVIRQSQAPTLEQVLNTGRIQDTDEEAVEDAGTARHSMKRLFAALALGRLLGYAADFQLLQFVYDLNLWSSIGSKKNLQLPTPMRLMLKGEAFSPHYWRGVRYALLDMVRQVGYPRIFFTIAPYEWSFPYHEWVRDEMQKLLKERLFLPVAETLHMVHVMVQAVKGLLLGHTGGSGKQPWKSNIFRVLDDQGHARRLHFFLRLEYQDGTRKAATQDYHGSGRVHVHVVIFVKPEDVEQLNLVETVSATLPKSGWPVHQAATCFDRETGAWRLQHTEDDHAAGMRPYIVDLMEVLHCHQDFQMCDDDGLLRAYVTKYVSKFSDAASEEWLNDDAEAMSIAATVLMRYRPLEPEMVLQLFGAKFRQWQLSTQSGGKRDLVAPYPDQDPQPREVELYQQADWACGRISLLDYLRKTTAEGKICHWLQKKHAQSGSEATLEEFAASYVMQGEKVVAAETVSKFNDRFFGQWLMLHVPF</sequence>
<reference evidence="2" key="1">
    <citation type="submission" date="2021-02" db="EMBL/GenBank/DDBJ databases">
        <authorList>
            <person name="Dougan E. K."/>
            <person name="Rhodes N."/>
            <person name="Thang M."/>
            <person name="Chan C."/>
        </authorList>
    </citation>
    <scope>NUCLEOTIDE SEQUENCE</scope>
</reference>
<feature type="region of interest" description="Disordered" evidence="1">
    <location>
        <begin position="182"/>
        <end position="206"/>
    </location>
</feature>
<evidence type="ECO:0008006" key="4">
    <source>
        <dbReference type="Google" id="ProtNLM"/>
    </source>
</evidence>
<feature type="compositionally biased region" description="Low complexity" evidence="1">
    <location>
        <begin position="121"/>
        <end position="130"/>
    </location>
</feature>
<gene>
    <name evidence="2" type="ORF">SNEC2469_LOCUS22081</name>
</gene>
<feature type="region of interest" description="Disordered" evidence="1">
    <location>
        <begin position="121"/>
        <end position="143"/>
    </location>
</feature>
<evidence type="ECO:0000313" key="2">
    <source>
        <dbReference type="EMBL" id="CAE7759397.1"/>
    </source>
</evidence>
<name>A0A812XTB4_9DINO</name>
<keyword evidence="3" id="KW-1185">Reference proteome</keyword>
<accession>A0A812XTB4</accession>
<dbReference type="OrthoDB" id="426999at2759"/>
<evidence type="ECO:0000256" key="1">
    <source>
        <dbReference type="SAM" id="MobiDB-lite"/>
    </source>
</evidence>
<proteinExistence type="predicted"/>
<feature type="non-terminal residue" evidence="2">
    <location>
        <position position="889"/>
    </location>
</feature>